<dbReference type="AlphaFoldDB" id="A0A401IDK3"/>
<proteinExistence type="predicted"/>
<dbReference type="Gene3D" id="3.30.70.1380">
    <property type="entry name" value="Transcriptional regulatory protein pf0864 domain like"/>
    <property type="match status" value="1"/>
</dbReference>
<comment type="caution">
    <text evidence="2">The sequence shown here is derived from an EMBL/GenBank/DDBJ whole genome shotgun (WGS) entry which is preliminary data.</text>
</comment>
<dbReference type="Proteomes" id="UP000287247">
    <property type="component" value="Unassembled WGS sequence"/>
</dbReference>
<reference evidence="3" key="1">
    <citation type="submission" date="2017-05" db="EMBL/GenBank/DDBJ databases">
        <title>Physiological properties and genetic analysis related to exopolysaccharide production of fresh-water unicellular cyanobacterium Aphanothece sacrum, Suizenji Nori, that has been cultured as a food source in Japan.</title>
        <authorList>
            <person name="Kanesaki Y."/>
            <person name="Yoshikawa S."/>
            <person name="Ohki K."/>
        </authorList>
    </citation>
    <scope>NUCLEOTIDE SEQUENCE [LARGE SCALE GENOMIC DNA]</scope>
    <source>
        <strain evidence="3">FPU1</strain>
    </source>
</reference>
<protein>
    <submittedName>
        <fullName evidence="2">Uncharacterized protein</fullName>
    </submittedName>
</protein>
<sequence length="159" mass="18345">MDWGKYGGKKNTNVDTIAVLETQIDDLSPQVIGYIFETLFQVGALDVFTQSINMKKSRPGILLTVICPLDKVSDCEQIIFKETTTLGIRQLRQNRTILEREIQEVEIEYGKVRVKVASQDEIIINVQPEYEDCAELARQFHQPLRMIQKMALDAWFENH</sequence>
<dbReference type="InterPro" id="IPR002822">
    <property type="entry name" value="Ni_insertion"/>
</dbReference>
<evidence type="ECO:0000313" key="2">
    <source>
        <dbReference type="EMBL" id="GBF79367.1"/>
    </source>
</evidence>
<name>A0A401IDK3_APHSA</name>
<dbReference type="Gene3D" id="3.10.20.300">
    <property type="entry name" value="mk0293 like domain"/>
    <property type="match status" value="1"/>
</dbReference>
<dbReference type="Pfam" id="PF01969">
    <property type="entry name" value="Ni_insertion"/>
    <property type="match status" value="1"/>
</dbReference>
<dbReference type="EMBL" id="BDQK01000001">
    <property type="protein sequence ID" value="GBF79367.1"/>
    <property type="molecule type" value="Genomic_DNA"/>
</dbReference>
<evidence type="ECO:0000256" key="1">
    <source>
        <dbReference type="ARBA" id="ARBA00022596"/>
    </source>
</evidence>
<organism evidence="2 3">
    <name type="scientific">Aphanothece sacrum FPU1</name>
    <dbReference type="NCBI Taxonomy" id="1920663"/>
    <lineage>
        <taxon>Bacteria</taxon>
        <taxon>Bacillati</taxon>
        <taxon>Cyanobacteriota</taxon>
        <taxon>Cyanophyceae</taxon>
        <taxon>Oscillatoriophycideae</taxon>
        <taxon>Chroococcales</taxon>
        <taxon>Aphanothecaceae</taxon>
        <taxon>Aphanothece</taxon>
    </lineage>
</organism>
<dbReference type="PANTHER" id="PTHR36566">
    <property type="entry name" value="NICKEL INSERTION PROTEIN-RELATED"/>
    <property type="match status" value="1"/>
</dbReference>
<dbReference type="OrthoDB" id="9765625at2"/>
<accession>A0A401IDK3</accession>
<keyword evidence="3" id="KW-1185">Reference proteome</keyword>
<keyword evidence="1" id="KW-0533">Nickel</keyword>
<dbReference type="PANTHER" id="PTHR36566:SF1">
    <property type="entry name" value="PYRIDINIUM-3,5-BISTHIOCARBOXYLIC ACID MONONUCLEOTIDE NICKEL INSERTION PROTEIN"/>
    <property type="match status" value="1"/>
</dbReference>
<gene>
    <name evidence="2" type="ORF">AsFPU1_0760</name>
</gene>
<evidence type="ECO:0000313" key="3">
    <source>
        <dbReference type="Proteomes" id="UP000287247"/>
    </source>
</evidence>